<dbReference type="EMBL" id="OCNK01000007">
    <property type="protein sequence ID" value="SOE03690.1"/>
    <property type="molecule type" value="Genomic_DNA"/>
</dbReference>
<reference evidence="2" key="1">
    <citation type="submission" date="2017-09" db="EMBL/GenBank/DDBJ databases">
        <authorList>
            <person name="Varghese N."/>
            <person name="Submissions S."/>
        </authorList>
    </citation>
    <scope>NUCLEOTIDE SEQUENCE [LARGE SCALE GENOMIC DNA]</scope>
    <source>
        <strain evidence="2">DSM 44270</strain>
    </source>
</reference>
<gene>
    <name evidence="1" type="ORF">SAMN06272739_4296</name>
</gene>
<dbReference type="OrthoDB" id="9964807at2"/>
<sequence length="66" mass="7126">MHAYLSDVVSAAHRTELLAEGALWRETSRRGPYVRTPRVAERWGALVQHLSAGAAQPRAGAVCCPA</sequence>
<dbReference type="Proteomes" id="UP000219482">
    <property type="component" value="Unassembled WGS sequence"/>
</dbReference>
<protein>
    <submittedName>
        <fullName evidence="1">Uncharacterized protein</fullName>
    </submittedName>
</protein>
<keyword evidence="2" id="KW-1185">Reference proteome</keyword>
<dbReference type="AlphaFoldDB" id="A0A286H7C6"/>
<evidence type="ECO:0000313" key="2">
    <source>
        <dbReference type="Proteomes" id="UP000219482"/>
    </source>
</evidence>
<evidence type="ECO:0000313" key="1">
    <source>
        <dbReference type="EMBL" id="SOE03690.1"/>
    </source>
</evidence>
<organism evidence="1 2">
    <name type="scientific">Blastococcus haudaquaticus</name>
    <dbReference type="NCBI Taxonomy" id="1938745"/>
    <lineage>
        <taxon>Bacteria</taxon>
        <taxon>Bacillati</taxon>
        <taxon>Actinomycetota</taxon>
        <taxon>Actinomycetes</taxon>
        <taxon>Geodermatophilales</taxon>
        <taxon>Geodermatophilaceae</taxon>
        <taxon>Blastococcus</taxon>
    </lineage>
</organism>
<name>A0A286H7C6_9ACTN</name>
<accession>A0A286H7C6</accession>
<dbReference type="RefSeq" id="WP_097185982.1">
    <property type="nucleotide sequence ID" value="NZ_OCNK01000007.1"/>
</dbReference>
<proteinExistence type="predicted"/>